<name>A0ABS3FVD6_9CYAN</name>
<feature type="chain" id="PRO_5046744345" description="Secreted protein" evidence="1">
    <location>
        <begin position="27"/>
        <end position="139"/>
    </location>
</feature>
<evidence type="ECO:0000313" key="2">
    <source>
        <dbReference type="EMBL" id="MBO0350822.1"/>
    </source>
</evidence>
<sequence>MKKSSFLGSLSIATLFTIAPVATDLAAAQCVQIDTGVQISISGGGPAQQTNTVDMGNPGACGRNATVTTGTQIHVGPNRAVQNRSVRQSVQGTARSLRSTSYPVQIQVNPKINVDNPADRLNSINNPAIRYREQLRLIE</sequence>
<feature type="signal peptide" evidence="1">
    <location>
        <begin position="1"/>
        <end position="26"/>
    </location>
</feature>
<dbReference type="EMBL" id="JAFLQW010000462">
    <property type="protein sequence ID" value="MBO0350822.1"/>
    <property type="molecule type" value="Genomic_DNA"/>
</dbReference>
<proteinExistence type="predicted"/>
<protein>
    <recommendedName>
        <fullName evidence="4">Secreted protein</fullName>
    </recommendedName>
</protein>
<dbReference type="Proteomes" id="UP000664844">
    <property type="component" value="Unassembled WGS sequence"/>
</dbReference>
<comment type="caution">
    <text evidence="2">The sequence shown here is derived from an EMBL/GenBank/DDBJ whole genome shotgun (WGS) entry which is preliminary data.</text>
</comment>
<keyword evidence="3" id="KW-1185">Reference proteome</keyword>
<keyword evidence="1" id="KW-0732">Signal</keyword>
<reference evidence="2 3" key="1">
    <citation type="submission" date="2021-03" db="EMBL/GenBank/DDBJ databases">
        <title>Metabolic Capacity of the Antarctic Cyanobacterium Phormidium pseudopriestleyi that Sustains Oxygenic Photosynthesis in the Presence of Hydrogen Sulfide.</title>
        <authorList>
            <person name="Lumian J.E."/>
            <person name="Jungblut A.D."/>
            <person name="Dillon M.L."/>
            <person name="Hawes I."/>
            <person name="Doran P.T."/>
            <person name="Mackey T.J."/>
            <person name="Dick G.J."/>
            <person name="Grettenberger C.L."/>
            <person name="Sumner D.Y."/>
        </authorList>
    </citation>
    <scope>NUCLEOTIDE SEQUENCE [LARGE SCALE GENOMIC DNA]</scope>
    <source>
        <strain evidence="2 3">FRX01</strain>
    </source>
</reference>
<gene>
    <name evidence="2" type="ORF">J0895_17470</name>
</gene>
<accession>A0ABS3FVD6</accession>
<evidence type="ECO:0000256" key="1">
    <source>
        <dbReference type="SAM" id="SignalP"/>
    </source>
</evidence>
<organism evidence="2 3">
    <name type="scientific">Phormidium pseudopriestleyi FRX01</name>
    <dbReference type="NCBI Taxonomy" id="1759528"/>
    <lineage>
        <taxon>Bacteria</taxon>
        <taxon>Bacillati</taxon>
        <taxon>Cyanobacteriota</taxon>
        <taxon>Cyanophyceae</taxon>
        <taxon>Oscillatoriophycideae</taxon>
        <taxon>Oscillatoriales</taxon>
        <taxon>Oscillatoriaceae</taxon>
        <taxon>Phormidium</taxon>
    </lineage>
</organism>
<dbReference type="RefSeq" id="WP_207089295.1">
    <property type="nucleotide sequence ID" value="NZ_JAFLQW010000462.1"/>
</dbReference>
<evidence type="ECO:0000313" key="3">
    <source>
        <dbReference type="Proteomes" id="UP000664844"/>
    </source>
</evidence>
<evidence type="ECO:0008006" key="4">
    <source>
        <dbReference type="Google" id="ProtNLM"/>
    </source>
</evidence>